<dbReference type="GO" id="GO:0009055">
    <property type="term" value="F:electron transfer activity"/>
    <property type="evidence" value="ECO:0007669"/>
    <property type="project" value="InterPro"/>
</dbReference>
<evidence type="ECO:0000259" key="5">
    <source>
        <dbReference type="PROSITE" id="PS51007"/>
    </source>
</evidence>
<name>A0A937X5S8_9BACT</name>
<feature type="domain" description="Cytochrome c" evidence="5">
    <location>
        <begin position="36"/>
        <end position="142"/>
    </location>
</feature>
<keyword evidence="3 4" id="KW-0408">Iron</keyword>
<protein>
    <submittedName>
        <fullName evidence="6">C-type cytochrome</fullName>
    </submittedName>
</protein>
<organism evidence="6 7">
    <name type="scientific">Candidatus Tanganyikabacteria bacterium</name>
    <dbReference type="NCBI Taxonomy" id="2961651"/>
    <lineage>
        <taxon>Bacteria</taxon>
        <taxon>Bacillati</taxon>
        <taxon>Candidatus Sericytochromatia</taxon>
        <taxon>Candidatus Tanganyikabacteria</taxon>
    </lineage>
</organism>
<dbReference type="InterPro" id="IPR051459">
    <property type="entry name" value="Cytochrome_c-type_DH"/>
</dbReference>
<gene>
    <name evidence="6" type="ORF">FJZ00_06055</name>
</gene>
<dbReference type="Proteomes" id="UP000703893">
    <property type="component" value="Unassembled WGS sequence"/>
</dbReference>
<reference evidence="6 7" key="1">
    <citation type="submission" date="2019-03" db="EMBL/GenBank/DDBJ databases">
        <title>Lake Tanganyika Metagenome-Assembled Genomes (MAGs).</title>
        <authorList>
            <person name="Tran P."/>
        </authorList>
    </citation>
    <scope>NUCLEOTIDE SEQUENCE [LARGE SCALE GENOMIC DNA]</scope>
    <source>
        <strain evidence="6">K_DeepCast_65m_m2_236</strain>
    </source>
</reference>
<dbReference type="PANTHER" id="PTHR35008">
    <property type="entry name" value="BLL4482 PROTEIN-RELATED"/>
    <property type="match status" value="1"/>
</dbReference>
<dbReference type="Gene3D" id="1.10.760.10">
    <property type="entry name" value="Cytochrome c-like domain"/>
    <property type="match status" value="1"/>
</dbReference>
<dbReference type="PROSITE" id="PS51007">
    <property type="entry name" value="CYTC"/>
    <property type="match status" value="1"/>
</dbReference>
<comment type="caution">
    <text evidence="6">The sequence shown here is derived from an EMBL/GenBank/DDBJ whole genome shotgun (WGS) entry which is preliminary data.</text>
</comment>
<dbReference type="SUPFAM" id="SSF46626">
    <property type="entry name" value="Cytochrome c"/>
    <property type="match status" value="1"/>
</dbReference>
<sequence length="181" mass="20155">MKRHVALVIAALTTSGCLWVVNKAQPDSGPIARDPARVDRGRYLVENVANCFACHPRTTELGTLNRFDKDRGRIPGVVWAPNLTSDTETGLGNWTDGLVVRAIREGVDADHEALVPVHPYLDYNTMADEDVRSVVAYLRTLTPIRLRVPERKLEPFYSLMLNLIPKAATNSLVPDRRDKVA</sequence>
<dbReference type="AlphaFoldDB" id="A0A937X5S8"/>
<evidence type="ECO:0000256" key="2">
    <source>
        <dbReference type="ARBA" id="ARBA00022723"/>
    </source>
</evidence>
<dbReference type="Pfam" id="PF00034">
    <property type="entry name" value="Cytochrom_C"/>
    <property type="match status" value="1"/>
</dbReference>
<keyword evidence="1 4" id="KW-0349">Heme</keyword>
<dbReference type="GO" id="GO:0046872">
    <property type="term" value="F:metal ion binding"/>
    <property type="evidence" value="ECO:0007669"/>
    <property type="project" value="UniProtKB-KW"/>
</dbReference>
<evidence type="ECO:0000256" key="3">
    <source>
        <dbReference type="ARBA" id="ARBA00023004"/>
    </source>
</evidence>
<dbReference type="InterPro" id="IPR009056">
    <property type="entry name" value="Cyt_c-like_dom"/>
</dbReference>
<accession>A0A937X5S8</accession>
<keyword evidence="2 4" id="KW-0479">Metal-binding</keyword>
<evidence type="ECO:0000256" key="4">
    <source>
        <dbReference type="PROSITE-ProRule" id="PRU00433"/>
    </source>
</evidence>
<dbReference type="InterPro" id="IPR036909">
    <property type="entry name" value="Cyt_c-like_dom_sf"/>
</dbReference>
<evidence type="ECO:0000256" key="1">
    <source>
        <dbReference type="ARBA" id="ARBA00022617"/>
    </source>
</evidence>
<evidence type="ECO:0000313" key="7">
    <source>
        <dbReference type="Proteomes" id="UP000703893"/>
    </source>
</evidence>
<dbReference type="GO" id="GO:0020037">
    <property type="term" value="F:heme binding"/>
    <property type="evidence" value="ECO:0007669"/>
    <property type="project" value="InterPro"/>
</dbReference>
<evidence type="ECO:0000313" key="6">
    <source>
        <dbReference type="EMBL" id="MBM3274694.1"/>
    </source>
</evidence>
<dbReference type="PROSITE" id="PS51257">
    <property type="entry name" value="PROKAR_LIPOPROTEIN"/>
    <property type="match status" value="1"/>
</dbReference>
<proteinExistence type="predicted"/>
<dbReference type="PANTHER" id="PTHR35008:SF8">
    <property type="entry name" value="ALCOHOL DEHYDROGENASE CYTOCHROME C SUBUNIT"/>
    <property type="match status" value="1"/>
</dbReference>
<feature type="non-terminal residue" evidence="6">
    <location>
        <position position="181"/>
    </location>
</feature>
<dbReference type="EMBL" id="VGJX01000297">
    <property type="protein sequence ID" value="MBM3274694.1"/>
    <property type="molecule type" value="Genomic_DNA"/>
</dbReference>